<dbReference type="PROSITE" id="PS50893">
    <property type="entry name" value="ABC_TRANSPORTER_2"/>
    <property type="match status" value="1"/>
</dbReference>
<evidence type="ECO:0000256" key="2">
    <source>
        <dbReference type="ARBA" id="ARBA00005417"/>
    </source>
</evidence>
<dbReference type="AlphaFoldDB" id="A0A166FK69"/>
<organism evidence="10 11">
    <name type="scientific">Secundilactobacillus collinoides</name>
    <name type="common">Lactobacillus collinoides</name>
    <dbReference type="NCBI Taxonomy" id="33960"/>
    <lineage>
        <taxon>Bacteria</taxon>
        <taxon>Bacillati</taxon>
        <taxon>Bacillota</taxon>
        <taxon>Bacilli</taxon>
        <taxon>Lactobacillales</taxon>
        <taxon>Lactobacillaceae</taxon>
        <taxon>Secundilactobacillus</taxon>
    </lineage>
</organism>
<dbReference type="EMBL" id="JYDC01000125">
    <property type="protein sequence ID" value="KZL35531.1"/>
    <property type="molecule type" value="Genomic_DNA"/>
</dbReference>
<evidence type="ECO:0000256" key="4">
    <source>
        <dbReference type="ARBA" id="ARBA00022475"/>
    </source>
</evidence>
<dbReference type="PROSITE" id="PS00211">
    <property type="entry name" value="ABC_TRANSPORTER_1"/>
    <property type="match status" value="1"/>
</dbReference>
<dbReference type="GO" id="GO:0005524">
    <property type="term" value="F:ATP binding"/>
    <property type="evidence" value="ECO:0007669"/>
    <property type="project" value="UniProtKB-KW"/>
</dbReference>
<dbReference type="GO" id="GO:0016887">
    <property type="term" value="F:ATP hydrolysis activity"/>
    <property type="evidence" value="ECO:0007669"/>
    <property type="project" value="InterPro"/>
</dbReference>
<dbReference type="PANTHER" id="PTHR43166">
    <property type="entry name" value="AMINO ACID IMPORT ATP-BINDING PROTEIN"/>
    <property type="match status" value="1"/>
</dbReference>
<keyword evidence="5" id="KW-0547">Nucleotide-binding</keyword>
<gene>
    <name evidence="10" type="ORF">TY91_16605</name>
</gene>
<evidence type="ECO:0000256" key="3">
    <source>
        <dbReference type="ARBA" id="ARBA00022448"/>
    </source>
</evidence>
<evidence type="ECO:0000256" key="8">
    <source>
        <dbReference type="ARBA" id="ARBA00023136"/>
    </source>
</evidence>
<dbReference type="RefSeq" id="WP_063285823.1">
    <property type="nucleotide sequence ID" value="NZ_JYDC01000125.1"/>
</dbReference>
<dbReference type="Proteomes" id="UP000076480">
    <property type="component" value="Unassembled WGS sequence"/>
</dbReference>
<keyword evidence="3" id="KW-0813">Transport</keyword>
<protein>
    <submittedName>
        <fullName evidence="10">Amino acid ABC transporter ATP-binding protein</fullName>
    </submittedName>
</protein>
<dbReference type="Pfam" id="PF00005">
    <property type="entry name" value="ABC_tran"/>
    <property type="match status" value="1"/>
</dbReference>
<name>A0A166FK69_SECCO</name>
<dbReference type="SUPFAM" id="SSF52540">
    <property type="entry name" value="P-loop containing nucleoside triphosphate hydrolases"/>
    <property type="match status" value="1"/>
</dbReference>
<evidence type="ECO:0000313" key="11">
    <source>
        <dbReference type="Proteomes" id="UP000076480"/>
    </source>
</evidence>
<reference evidence="10 11" key="1">
    <citation type="submission" date="2015-02" db="EMBL/GenBank/DDBJ databases">
        <title>Draft genome sequence of Lactobacillus collinoides CUPV2371 isolated from a natural cider, the first genome sequence of a strain of this species.</title>
        <authorList>
            <person name="Puertas A.I."/>
            <person name="Spano G."/>
            <person name="Capozzi V."/>
            <person name="Lamontanara A."/>
            <person name="Orru L."/>
            <person name="Duenas M.T."/>
        </authorList>
    </citation>
    <scope>NUCLEOTIDE SEQUENCE [LARGE SCALE GENOMIC DNA]</scope>
    <source>
        <strain evidence="10 11">237</strain>
    </source>
</reference>
<proteinExistence type="inferred from homology"/>
<keyword evidence="8" id="KW-0472">Membrane</keyword>
<keyword evidence="6 10" id="KW-0067">ATP-binding</keyword>
<comment type="subcellular location">
    <subcellularLocation>
        <location evidence="1">Cell membrane</location>
        <topology evidence="1">Peripheral membrane protein</topology>
    </subcellularLocation>
</comment>
<dbReference type="InterPro" id="IPR003593">
    <property type="entry name" value="AAA+_ATPase"/>
</dbReference>
<dbReference type="InterPro" id="IPR027417">
    <property type="entry name" value="P-loop_NTPase"/>
</dbReference>
<sequence>MSLIEVKNLSVKIGQKQVLKHINLSAEEGSVTAFVGPSGSGKTTLLRTLNLLQLPSEGSVKVGEITANAGDLHKKTIRDLRQNSAMVFQQFNLFKNMTVKDNVAKPLIFNGLANKKEAEETALNVLEQVGLSGVAEQYPVTLSGGQQQRVSIVRAVAVHPRVILLDEPTSALDPELVESVLRTIANLASKHVTMILVTHEMEFARQIADRAVFIEDGAILDQGPADDLLSGTRPGRISSFVNSLSHPTIRKEA</sequence>
<dbReference type="SMART" id="SM00382">
    <property type="entry name" value="AAA"/>
    <property type="match status" value="1"/>
</dbReference>
<keyword evidence="7" id="KW-0029">Amino-acid transport</keyword>
<keyword evidence="4" id="KW-1003">Cell membrane</keyword>
<accession>A0A166FK69</accession>
<comment type="caution">
    <text evidence="10">The sequence shown here is derived from an EMBL/GenBank/DDBJ whole genome shotgun (WGS) entry which is preliminary data.</text>
</comment>
<evidence type="ECO:0000256" key="1">
    <source>
        <dbReference type="ARBA" id="ARBA00004202"/>
    </source>
</evidence>
<dbReference type="InterPro" id="IPR017871">
    <property type="entry name" value="ABC_transporter-like_CS"/>
</dbReference>
<dbReference type="GO" id="GO:0015424">
    <property type="term" value="F:ABC-type amino acid transporter activity"/>
    <property type="evidence" value="ECO:0007669"/>
    <property type="project" value="InterPro"/>
</dbReference>
<feature type="domain" description="ABC transporter" evidence="9">
    <location>
        <begin position="4"/>
        <end position="241"/>
    </location>
</feature>
<dbReference type="PIRSF" id="PIRSF039085">
    <property type="entry name" value="ABC_ATPase_HisP"/>
    <property type="match status" value="1"/>
</dbReference>
<keyword evidence="11" id="KW-1185">Reference proteome</keyword>
<dbReference type="Gene3D" id="3.40.50.300">
    <property type="entry name" value="P-loop containing nucleotide triphosphate hydrolases"/>
    <property type="match status" value="1"/>
</dbReference>
<dbReference type="PATRIC" id="fig|33960.6.peg.539"/>
<evidence type="ECO:0000259" key="9">
    <source>
        <dbReference type="PROSITE" id="PS50893"/>
    </source>
</evidence>
<evidence type="ECO:0000256" key="7">
    <source>
        <dbReference type="ARBA" id="ARBA00022970"/>
    </source>
</evidence>
<comment type="similarity">
    <text evidence="2">Belongs to the ABC transporter superfamily.</text>
</comment>
<dbReference type="GO" id="GO:0005886">
    <property type="term" value="C:plasma membrane"/>
    <property type="evidence" value="ECO:0007669"/>
    <property type="project" value="UniProtKB-SubCell"/>
</dbReference>
<dbReference type="InterPro" id="IPR030679">
    <property type="entry name" value="ABC_ATPase_HisP-typ"/>
</dbReference>
<dbReference type="InterPro" id="IPR003439">
    <property type="entry name" value="ABC_transporter-like_ATP-bd"/>
</dbReference>
<dbReference type="OrthoDB" id="9802185at2"/>
<evidence type="ECO:0000313" key="10">
    <source>
        <dbReference type="EMBL" id="KZL35531.1"/>
    </source>
</evidence>
<evidence type="ECO:0000256" key="6">
    <source>
        <dbReference type="ARBA" id="ARBA00022840"/>
    </source>
</evidence>
<dbReference type="PANTHER" id="PTHR43166:SF9">
    <property type="entry name" value="GLUTAMATE_ASPARTATE IMPORT ATP-BINDING PROTEIN GLTL"/>
    <property type="match status" value="1"/>
</dbReference>
<dbReference type="InterPro" id="IPR050086">
    <property type="entry name" value="MetN_ABC_transporter-like"/>
</dbReference>
<evidence type="ECO:0000256" key="5">
    <source>
        <dbReference type="ARBA" id="ARBA00022741"/>
    </source>
</evidence>